<comment type="caution">
    <text evidence="3">The sequence shown here is derived from an EMBL/GenBank/DDBJ whole genome shotgun (WGS) entry which is preliminary data.</text>
</comment>
<dbReference type="Pfam" id="PF14258">
    <property type="entry name" value="DUF4350"/>
    <property type="match status" value="1"/>
</dbReference>
<dbReference type="RefSeq" id="WP_226185703.1">
    <property type="nucleotide sequence ID" value="NZ_JAJADQ010000005.1"/>
</dbReference>
<sequence>MTTFRWYLLGLLLLFGGYVAVEYYRPKPLDWRPTFESNDKIPYGTYVLYQVLPDVLGVPARDVRAIRLPIYSQLEGEDEAAPTEDDQVYLEQEQDSAAALADTAYVAEADSLAQMEELAAEPAVPDGADSSQTVEGDYAEGLAASDYAKGSYLFVNDDFSLSQADTRALLRHVARGNDVFIAAEQFDARFADTLGFRAKPLPVRFQRPGSVTGSSSPDSVRLLLTNAGLARAAGRAFRLPASGAAYRLVPDSSLRATTLATDEQGRAVLIRIPHGLGQLYLCSVPLVFTNYYVLRPATSPFAFAALSYLPVGRPVWWDEYQKQGRQGEQSLLRVLLAHDALRRALYLGLVGMVLFGLFEAKRRQRIIPVLPPLPNTTLLFTRTVASLYRQDGNHALIAEKKIGLFLEFLRTHLHEPSLDLNELATRERLASKVGLPVAAVEQMVRRINMIRTANQVSDADLLLLNKTLNDFRNAAK</sequence>
<organism evidence="3 4">
    <name type="scientific">Hymenobacter nitidus</name>
    <dbReference type="NCBI Taxonomy" id="2880929"/>
    <lineage>
        <taxon>Bacteria</taxon>
        <taxon>Pseudomonadati</taxon>
        <taxon>Bacteroidota</taxon>
        <taxon>Cytophagia</taxon>
        <taxon>Cytophagales</taxon>
        <taxon>Hymenobacteraceae</taxon>
        <taxon>Hymenobacter</taxon>
    </lineage>
</organism>
<evidence type="ECO:0000256" key="1">
    <source>
        <dbReference type="SAM" id="Phobius"/>
    </source>
</evidence>
<name>A0ABS8ACW4_9BACT</name>
<proteinExistence type="predicted"/>
<protein>
    <submittedName>
        <fullName evidence="3">DUF4350 domain-containing protein</fullName>
    </submittedName>
</protein>
<keyword evidence="1" id="KW-1133">Transmembrane helix</keyword>
<gene>
    <name evidence="3" type="ORF">LGH70_11570</name>
</gene>
<feature type="domain" description="DUF4350" evidence="2">
    <location>
        <begin position="134"/>
        <end position="303"/>
    </location>
</feature>
<dbReference type="Proteomes" id="UP001165297">
    <property type="component" value="Unassembled WGS sequence"/>
</dbReference>
<keyword evidence="1" id="KW-0812">Transmembrane</keyword>
<reference evidence="3" key="1">
    <citation type="submission" date="2021-10" db="EMBL/GenBank/DDBJ databases">
        <authorList>
            <person name="Dean J.D."/>
            <person name="Kim M.K."/>
            <person name="Newey C.N."/>
            <person name="Stoker T.S."/>
            <person name="Thompson D.W."/>
            <person name="Grose J.H."/>
        </authorList>
    </citation>
    <scope>NUCLEOTIDE SEQUENCE</scope>
    <source>
        <strain evidence="3">BT635</strain>
    </source>
</reference>
<keyword evidence="1" id="KW-0472">Membrane</keyword>
<evidence type="ECO:0000259" key="2">
    <source>
        <dbReference type="Pfam" id="PF14258"/>
    </source>
</evidence>
<dbReference type="EMBL" id="JAJADQ010000005">
    <property type="protein sequence ID" value="MCB2378227.1"/>
    <property type="molecule type" value="Genomic_DNA"/>
</dbReference>
<evidence type="ECO:0000313" key="4">
    <source>
        <dbReference type="Proteomes" id="UP001165297"/>
    </source>
</evidence>
<feature type="transmembrane region" description="Helical" evidence="1">
    <location>
        <begin position="6"/>
        <end position="24"/>
    </location>
</feature>
<accession>A0ABS8ACW4</accession>
<keyword evidence="4" id="KW-1185">Reference proteome</keyword>
<evidence type="ECO:0000313" key="3">
    <source>
        <dbReference type="EMBL" id="MCB2378227.1"/>
    </source>
</evidence>
<dbReference type="InterPro" id="IPR025646">
    <property type="entry name" value="DUF4350"/>
</dbReference>